<dbReference type="Proteomes" id="UP000634134">
    <property type="component" value="Unassembled WGS sequence"/>
</dbReference>
<feature type="chain" id="PRO_5046273593" description="Por secretion system C-terminal sorting domain-containing protein" evidence="1">
    <location>
        <begin position="26"/>
        <end position="135"/>
    </location>
</feature>
<protein>
    <recommendedName>
        <fullName evidence="4">Por secretion system C-terminal sorting domain-containing protein</fullName>
    </recommendedName>
</protein>
<dbReference type="EMBL" id="JACYGY010000001">
    <property type="protein sequence ID" value="MBE9460439.1"/>
    <property type="molecule type" value="Genomic_DNA"/>
</dbReference>
<keyword evidence="1" id="KW-0732">Signal</keyword>
<reference evidence="3" key="1">
    <citation type="submission" date="2023-07" db="EMBL/GenBank/DDBJ databases">
        <title>Dyadobacter sp. nov 'subterranea' isolated from contaminted grondwater.</title>
        <authorList>
            <person name="Szabo I."/>
            <person name="Al-Omari J."/>
            <person name="Szerdahelyi S.G."/>
            <person name="Rado J."/>
        </authorList>
    </citation>
    <scope>NUCLEOTIDE SEQUENCE [LARGE SCALE GENOMIC DNA]</scope>
    <source>
        <strain evidence="3">UP-52</strain>
    </source>
</reference>
<proteinExistence type="predicted"/>
<evidence type="ECO:0000256" key="1">
    <source>
        <dbReference type="SAM" id="SignalP"/>
    </source>
</evidence>
<accession>A0ABR9W4Q9</accession>
<name>A0ABR9W4Q9_9BACT</name>
<evidence type="ECO:0000313" key="3">
    <source>
        <dbReference type="Proteomes" id="UP000634134"/>
    </source>
</evidence>
<feature type="signal peptide" evidence="1">
    <location>
        <begin position="1"/>
        <end position="25"/>
    </location>
</feature>
<sequence length="135" mass="15497">MKISAITKFVLSLTLAFSLVSFSYAKENKAEKTDKKVKASVATFDASLYKLANTNKVKLAIDKIPEASVNVLLRDSKGNIVYQEVLKKNEDRPYRRVFDVERMEDGTYHFELYNKDNKIIKKLEIETSNNKEVVL</sequence>
<keyword evidence="3" id="KW-1185">Reference proteome</keyword>
<comment type="caution">
    <text evidence="2">The sequence shown here is derived from an EMBL/GenBank/DDBJ whole genome shotgun (WGS) entry which is preliminary data.</text>
</comment>
<dbReference type="RefSeq" id="WP_194118776.1">
    <property type="nucleotide sequence ID" value="NZ_JACYGY010000001.1"/>
</dbReference>
<evidence type="ECO:0000313" key="2">
    <source>
        <dbReference type="EMBL" id="MBE9460439.1"/>
    </source>
</evidence>
<gene>
    <name evidence="2" type="ORF">IEE83_00955</name>
</gene>
<organism evidence="2 3">
    <name type="scientific">Dyadobacter subterraneus</name>
    <dbReference type="NCBI Taxonomy" id="2773304"/>
    <lineage>
        <taxon>Bacteria</taxon>
        <taxon>Pseudomonadati</taxon>
        <taxon>Bacteroidota</taxon>
        <taxon>Cytophagia</taxon>
        <taxon>Cytophagales</taxon>
        <taxon>Spirosomataceae</taxon>
        <taxon>Dyadobacter</taxon>
    </lineage>
</organism>
<evidence type="ECO:0008006" key="4">
    <source>
        <dbReference type="Google" id="ProtNLM"/>
    </source>
</evidence>